<accession>A0A101NQ65</accession>
<organism evidence="1 2">
    <name type="scientific">Streptomyces cellostaticus</name>
    <dbReference type="NCBI Taxonomy" id="67285"/>
    <lineage>
        <taxon>Bacteria</taxon>
        <taxon>Bacillati</taxon>
        <taxon>Actinomycetota</taxon>
        <taxon>Actinomycetes</taxon>
        <taxon>Kitasatosporales</taxon>
        <taxon>Streptomycetaceae</taxon>
        <taxon>Streptomyces</taxon>
    </lineage>
</organism>
<evidence type="ECO:0000313" key="1">
    <source>
        <dbReference type="EMBL" id="KUM97389.1"/>
    </source>
</evidence>
<dbReference type="EMBL" id="LMWL01000010">
    <property type="protein sequence ID" value="KUM97389.1"/>
    <property type="molecule type" value="Genomic_DNA"/>
</dbReference>
<protein>
    <submittedName>
        <fullName evidence="1">Uncharacterized protein</fullName>
    </submittedName>
</protein>
<proteinExistence type="predicted"/>
<dbReference type="AlphaFoldDB" id="A0A101NQ65"/>
<keyword evidence="2" id="KW-1185">Reference proteome</keyword>
<name>A0A101NQ65_9ACTN</name>
<gene>
    <name evidence="1" type="ORF">AQI88_07290</name>
</gene>
<evidence type="ECO:0000313" key="2">
    <source>
        <dbReference type="Proteomes" id="UP000054241"/>
    </source>
</evidence>
<comment type="caution">
    <text evidence="1">The sequence shown here is derived from an EMBL/GenBank/DDBJ whole genome shotgun (WGS) entry which is preliminary data.</text>
</comment>
<sequence>MITADPCPNGGSYWADWAGGRGRGHYKCEGFRVRLGIHCTDGHSYWSGGPGQPYTTWRLNYNRVECPTGYSTTGTPSLYVR</sequence>
<reference evidence="1 2" key="1">
    <citation type="submission" date="2015-10" db="EMBL/GenBank/DDBJ databases">
        <title>Draft genome sequence of Streptomyces cellostaticus DSM 40189, type strain for the species Streptomyces cellostaticus.</title>
        <authorList>
            <person name="Ruckert C."/>
            <person name="Winkler A."/>
            <person name="Kalinowski J."/>
            <person name="Kampfer P."/>
            <person name="Glaeser S."/>
        </authorList>
    </citation>
    <scope>NUCLEOTIDE SEQUENCE [LARGE SCALE GENOMIC DNA]</scope>
    <source>
        <strain evidence="1 2">DSM 40189</strain>
    </source>
</reference>
<dbReference type="Proteomes" id="UP000054241">
    <property type="component" value="Unassembled WGS sequence"/>
</dbReference>